<dbReference type="KEGG" id="paqt:E8L99_03780"/>
<organism evidence="3 4">
    <name type="scientific">Phreatobacter aquaticus</name>
    <dbReference type="NCBI Taxonomy" id="2570229"/>
    <lineage>
        <taxon>Bacteria</taxon>
        <taxon>Pseudomonadati</taxon>
        <taxon>Pseudomonadota</taxon>
        <taxon>Alphaproteobacteria</taxon>
        <taxon>Hyphomicrobiales</taxon>
        <taxon>Phreatobacteraceae</taxon>
        <taxon>Phreatobacter</taxon>
    </lineage>
</organism>
<dbReference type="CDD" id="cd06257">
    <property type="entry name" value="DnaJ"/>
    <property type="match status" value="1"/>
</dbReference>
<dbReference type="RefSeq" id="WP_137098292.1">
    <property type="nucleotide sequence ID" value="NZ_CP039865.1"/>
</dbReference>
<dbReference type="InterPro" id="IPR001623">
    <property type="entry name" value="DnaJ_domain"/>
</dbReference>
<dbReference type="Pfam" id="PF00226">
    <property type="entry name" value="DnaJ"/>
    <property type="match status" value="1"/>
</dbReference>
<dbReference type="InterPro" id="IPR051938">
    <property type="entry name" value="Apopto_cytoskel_mod"/>
</dbReference>
<keyword evidence="4" id="KW-1185">Reference proteome</keyword>
<feature type="domain" description="J" evidence="2">
    <location>
        <begin position="152"/>
        <end position="209"/>
    </location>
</feature>
<dbReference type="AlphaFoldDB" id="A0A4D7QCP4"/>
<dbReference type="SMART" id="SM00271">
    <property type="entry name" value="DnaJ"/>
    <property type="match status" value="1"/>
</dbReference>
<dbReference type="SUPFAM" id="SSF46565">
    <property type="entry name" value="Chaperone J-domain"/>
    <property type="match status" value="1"/>
</dbReference>
<evidence type="ECO:0000313" key="4">
    <source>
        <dbReference type="Proteomes" id="UP000298588"/>
    </source>
</evidence>
<dbReference type="InterPro" id="IPR036869">
    <property type="entry name" value="J_dom_sf"/>
</dbReference>
<dbReference type="PRINTS" id="PR00625">
    <property type="entry name" value="JDOMAIN"/>
</dbReference>
<dbReference type="OrthoDB" id="9786294at2"/>
<dbReference type="PROSITE" id="PS50076">
    <property type="entry name" value="DNAJ_2"/>
    <property type="match status" value="1"/>
</dbReference>
<protein>
    <submittedName>
        <fullName evidence="3">Molecular chaperone DnaJ</fullName>
    </submittedName>
</protein>
<accession>A0A4D7QCP4</accession>
<evidence type="ECO:0000256" key="1">
    <source>
        <dbReference type="ARBA" id="ARBA00023186"/>
    </source>
</evidence>
<dbReference type="EMBL" id="CP039865">
    <property type="protein sequence ID" value="QCK84958.1"/>
    <property type="molecule type" value="Genomic_DNA"/>
</dbReference>
<name>A0A4D7QCP4_9HYPH</name>
<dbReference type="PANTHER" id="PTHR44145">
    <property type="entry name" value="DNAJ HOMOLOG SUBFAMILY A MEMBER 3, MITOCHONDRIAL"/>
    <property type="match status" value="1"/>
</dbReference>
<dbReference type="PANTHER" id="PTHR44145:SF3">
    <property type="entry name" value="DNAJ HOMOLOG SUBFAMILY A MEMBER 3, MITOCHONDRIAL"/>
    <property type="match status" value="1"/>
</dbReference>
<dbReference type="Gene3D" id="1.10.287.110">
    <property type="entry name" value="DnaJ domain"/>
    <property type="match status" value="1"/>
</dbReference>
<sequence>MKTASPYFDSIRVKPEQDRRAKARPGARMCQFKGCECEATHKAPMGRDREGQFLWFCLDHVKEYNATYNYFNGMNDAAVQAYQKDALTGHRPTWSMGVNAWHKKGRRPDVHAHIDPTTAADPFGMFGEAGFRAGADRPAEPEGRMIRNAERKALTTLDLDIHASADEIKARFKELAKRHHPDANGGDRSREDKLREVIQAYNYLKQAGFC</sequence>
<proteinExistence type="predicted"/>
<gene>
    <name evidence="3" type="ORF">E8L99_03780</name>
</gene>
<evidence type="ECO:0000259" key="2">
    <source>
        <dbReference type="PROSITE" id="PS50076"/>
    </source>
</evidence>
<keyword evidence="1" id="KW-0143">Chaperone</keyword>
<dbReference type="Proteomes" id="UP000298588">
    <property type="component" value="Chromosome"/>
</dbReference>
<evidence type="ECO:0000313" key="3">
    <source>
        <dbReference type="EMBL" id="QCK84958.1"/>
    </source>
</evidence>
<reference evidence="3 4" key="1">
    <citation type="submission" date="2019-04" db="EMBL/GenBank/DDBJ databases">
        <title>Phreatobacter aquaticus sp. nov.</title>
        <authorList>
            <person name="Choi A."/>
            <person name="Baek K."/>
        </authorList>
    </citation>
    <scope>NUCLEOTIDE SEQUENCE [LARGE SCALE GENOMIC DNA]</scope>
    <source>
        <strain evidence="3 4">NMCR1094</strain>
    </source>
</reference>